<proteinExistence type="inferred from homology"/>
<dbReference type="InterPro" id="IPR029052">
    <property type="entry name" value="Metallo-depent_PP-like"/>
</dbReference>
<evidence type="ECO:0000259" key="2">
    <source>
        <dbReference type="SMART" id="SM00854"/>
    </source>
</evidence>
<dbReference type="SUPFAM" id="SSF56300">
    <property type="entry name" value="Metallo-dependent phosphatases"/>
    <property type="match status" value="1"/>
</dbReference>
<dbReference type="InterPro" id="IPR052169">
    <property type="entry name" value="CW_Biosynth-Accessory"/>
</dbReference>
<dbReference type="Gene3D" id="3.90.190.20">
    <property type="entry name" value="Mur ligase, C-terminal domain"/>
    <property type="match status" value="1"/>
</dbReference>
<gene>
    <name evidence="3" type="ORF">RA086_01915</name>
</gene>
<reference evidence="3 4" key="1">
    <citation type="journal article" date="2023" name="Int. J. Syst. Evol. Microbiol.">
        <title>Lactiplantibacillus brownii sp. nov., a novel psychrotolerant species isolated from sauerkraut.</title>
        <authorList>
            <person name="Heng Y.C."/>
            <person name="Silvaraju S."/>
            <person name="Lee J.K.Y."/>
            <person name="Kittelmann S."/>
        </authorList>
    </citation>
    <scope>NUCLEOTIDE SEQUENCE [LARGE SCALE GENOMIC DNA]</scope>
    <source>
        <strain evidence="3 4">WILCCON 0030</strain>
    </source>
</reference>
<evidence type="ECO:0000256" key="1">
    <source>
        <dbReference type="ARBA" id="ARBA00005662"/>
    </source>
</evidence>
<keyword evidence="4" id="KW-1185">Reference proteome</keyword>
<dbReference type="PANTHER" id="PTHR33393:SF13">
    <property type="entry name" value="PGA BIOSYNTHESIS PROTEIN CAPA"/>
    <property type="match status" value="1"/>
</dbReference>
<dbReference type="InterPro" id="IPR036615">
    <property type="entry name" value="Mur_ligase_C_dom_sf"/>
</dbReference>
<dbReference type="Gene3D" id="3.40.1190.10">
    <property type="entry name" value="Mur-like, catalytic domain"/>
    <property type="match status" value="1"/>
</dbReference>
<dbReference type="Gene3D" id="3.40.710.10">
    <property type="entry name" value="DD-peptidase/beta-lactamase superfamily"/>
    <property type="match status" value="1"/>
</dbReference>
<dbReference type="SUPFAM" id="SSF53623">
    <property type="entry name" value="MurD-like peptide ligases, catalytic domain"/>
    <property type="match status" value="1"/>
</dbReference>
<evidence type="ECO:0000313" key="4">
    <source>
        <dbReference type="Proteomes" id="UP001227831"/>
    </source>
</evidence>
<dbReference type="SUPFAM" id="SSF53244">
    <property type="entry name" value="MurD-like peptide ligases, peptide-binding domain"/>
    <property type="match status" value="1"/>
</dbReference>
<protein>
    <submittedName>
        <fullName evidence="3">CapA family protein</fullName>
    </submittedName>
</protein>
<organism evidence="3 4">
    <name type="scientific">Lactiplantibacillus brownii</name>
    <dbReference type="NCBI Taxonomy" id="3069269"/>
    <lineage>
        <taxon>Bacteria</taxon>
        <taxon>Bacillati</taxon>
        <taxon>Bacillota</taxon>
        <taxon>Bacilli</taxon>
        <taxon>Lactobacillales</taxon>
        <taxon>Lactobacillaceae</taxon>
        <taxon>Lactiplantibacillus</taxon>
    </lineage>
</organism>
<comment type="similarity">
    <text evidence="1">Belongs to the CapA family.</text>
</comment>
<dbReference type="PANTHER" id="PTHR33393">
    <property type="entry name" value="POLYGLUTAMINE SYNTHESIS ACCESSORY PROTEIN RV0574C-RELATED"/>
    <property type="match status" value="1"/>
</dbReference>
<dbReference type="RefSeq" id="WP_308702242.1">
    <property type="nucleotide sequence ID" value="NZ_AP027463.1"/>
</dbReference>
<feature type="domain" description="Capsule synthesis protein CapA" evidence="2">
    <location>
        <begin position="744"/>
        <end position="999"/>
    </location>
</feature>
<dbReference type="Pfam" id="PF09587">
    <property type="entry name" value="PGA_cap"/>
    <property type="match status" value="1"/>
</dbReference>
<dbReference type="InterPro" id="IPR013221">
    <property type="entry name" value="Mur_ligase_cen"/>
</dbReference>
<dbReference type="Pfam" id="PF08245">
    <property type="entry name" value="Mur_ligase_M"/>
    <property type="match status" value="1"/>
</dbReference>
<name>A0ABU1A7U1_9LACO</name>
<sequence length="1075" mass="119951">MLNTLSEVQTTTHLLSMREVAEIVGGRWLITPADDRDLVKHFALYSGELLKESEANCMIAMDTKTWQRGTGNRGIYANIFSDSHNRIARFRRLMKMAIVQRLIPGLEVPQLLVKDSYQAIVKLAQYAGAKHFSKNIGITGTVGKTTTKDLLAGMLAVKHSTAKTPFSHNSRTSTKITLINSLAAKYDVFEMAMAALWYGPNKVGVAQEVPMDLAMLTQVGVGQRGYDERQTADFKTRIAYGLGEGKPFLVNAEISNIDEVITLAHRYTQTIVTYGRHKTADFYGEVQDDHLKVYYQDQCLAEVMVPNFDQGLITNIIGAIAAYRLLTGTFDLKTADLMAICQREAIRNIREFTVNAHQVAVIDETHSAELLSMTNFINYANSYQTAPGTKKIFIAGRIVNLADKSLAMHRKLAMQLNQSQLDKIYTYGPEISQVADQFNREKFGGHFESLTALVKAVAAEFNQDTVVFIKGSHRNSEIGQAGWQLVRNSAYYATGADRLAISTLAPNAVAYTRNGVGRMLVILACLQRLTTGKLRLTDLVEVTQDLAGDASPNKIGLHRGDHWQLQTLLAVAIVAPAPDVIINLAEFVFGGNQAAVTGLKRQAKAMQLSENALINLTGRPTRQGHQRTFLSDLMKIGTAFTQLPNEFFSLLQAQRAALDPRGRVYQKRSQLLKTGKASGSLFFGVQETNGLFFYEKGGQRQMIAFINAPSVNYMDAKMEQLIDGGITAATTAAPNESITLKTPVINVLSDTYFGEMYTRARRHQKVDDALQKHGYHYSFEKLGRFFKPDDYNIFNFEGVFSDDGQSSLKGIKPFVLDADAEQTIPELKMRHLNLAMMANNHAKDCDAPALEKSLQQFQTAGFKTVGAGLNQLTSRQIMTFDYDGQKIALFNGYWYRNPAYNLFNFYAKYQEPGVNCLDTWVWEDVRAYKQAHPDTKIIVSAHWGADFQPILDPQRRTAQRLVEAGADLIIGHGPHILQPIEYVGKVPVIYSIGNGVFNNNGEFVKRHCLAYGATVRLNLAQRKLYLCPFYANNRETFWQPAFVKPADFDEARHEFGDQYATTTIDDDISAVVIPF</sequence>
<dbReference type="InterPro" id="IPR012338">
    <property type="entry name" value="Beta-lactam/transpept-like"/>
</dbReference>
<comment type="caution">
    <text evidence="3">The sequence shown here is derived from an EMBL/GenBank/DDBJ whole genome shotgun (WGS) entry which is preliminary data.</text>
</comment>
<dbReference type="InterPro" id="IPR019079">
    <property type="entry name" value="Capsule_synth_CapA"/>
</dbReference>
<dbReference type="Gene3D" id="3.60.21.10">
    <property type="match status" value="1"/>
</dbReference>
<dbReference type="EMBL" id="JAVCWF010000001">
    <property type="protein sequence ID" value="MDQ7936410.1"/>
    <property type="molecule type" value="Genomic_DNA"/>
</dbReference>
<accession>A0ABU1A7U1</accession>
<dbReference type="SMART" id="SM00854">
    <property type="entry name" value="PGA_cap"/>
    <property type="match status" value="1"/>
</dbReference>
<dbReference type="InterPro" id="IPR036565">
    <property type="entry name" value="Mur-like_cat_sf"/>
</dbReference>
<dbReference type="Proteomes" id="UP001227831">
    <property type="component" value="Unassembled WGS sequence"/>
</dbReference>
<dbReference type="SUPFAM" id="SSF56601">
    <property type="entry name" value="beta-lactamase/transpeptidase-like"/>
    <property type="match status" value="1"/>
</dbReference>
<evidence type="ECO:0000313" key="3">
    <source>
        <dbReference type="EMBL" id="MDQ7936410.1"/>
    </source>
</evidence>